<dbReference type="InterPro" id="IPR015422">
    <property type="entry name" value="PyrdxlP-dep_Trfase_small"/>
</dbReference>
<dbReference type="EMBL" id="CP058561">
    <property type="protein sequence ID" value="QUH30231.1"/>
    <property type="molecule type" value="Genomic_DNA"/>
</dbReference>
<dbReference type="PANTHER" id="PTHR30244:SF34">
    <property type="entry name" value="DTDP-4-AMINO-4,6-DIDEOXYGALACTOSE TRANSAMINASE"/>
    <property type="match status" value="1"/>
</dbReference>
<protein>
    <submittedName>
        <fullName evidence="4">DegT/DnrJ/EryC1/StrS family aminotransferase</fullName>
    </submittedName>
</protein>
<evidence type="ECO:0000313" key="5">
    <source>
        <dbReference type="Proteomes" id="UP000677305"/>
    </source>
</evidence>
<dbReference type="Pfam" id="PF01041">
    <property type="entry name" value="DegT_DnrJ_EryC1"/>
    <property type="match status" value="1"/>
</dbReference>
<dbReference type="Gene3D" id="3.40.640.10">
    <property type="entry name" value="Type I PLP-dependent aspartate aminotransferase-like (Major domain)"/>
    <property type="match status" value="1"/>
</dbReference>
<accession>A0A8J8MC77</accession>
<dbReference type="KEGG" id="vgu:HYG85_15485"/>
<gene>
    <name evidence="4" type="ORF">HYG85_15485</name>
</gene>
<dbReference type="PANTHER" id="PTHR30244">
    <property type="entry name" value="TRANSAMINASE"/>
    <property type="match status" value="1"/>
</dbReference>
<dbReference type="InterPro" id="IPR015421">
    <property type="entry name" value="PyrdxlP-dep_Trfase_major"/>
</dbReference>
<dbReference type="SUPFAM" id="SSF53383">
    <property type="entry name" value="PLP-dependent transferases"/>
    <property type="match status" value="1"/>
</dbReference>
<evidence type="ECO:0000256" key="2">
    <source>
        <dbReference type="PIRSR" id="PIRSR000390-2"/>
    </source>
</evidence>
<dbReference type="CDD" id="cd00616">
    <property type="entry name" value="AHBA_syn"/>
    <property type="match status" value="1"/>
</dbReference>
<dbReference type="Gene3D" id="3.90.1150.10">
    <property type="entry name" value="Aspartate Aminotransferase, domain 1"/>
    <property type="match status" value="1"/>
</dbReference>
<evidence type="ECO:0000256" key="3">
    <source>
        <dbReference type="RuleBase" id="RU004508"/>
    </source>
</evidence>
<evidence type="ECO:0000313" key="4">
    <source>
        <dbReference type="EMBL" id="QUH30231.1"/>
    </source>
</evidence>
<organism evidence="4 5">
    <name type="scientific">Vallitalea guaymasensis</name>
    <dbReference type="NCBI Taxonomy" id="1185412"/>
    <lineage>
        <taxon>Bacteria</taxon>
        <taxon>Bacillati</taxon>
        <taxon>Bacillota</taxon>
        <taxon>Clostridia</taxon>
        <taxon>Lachnospirales</taxon>
        <taxon>Vallitaleaceae</taxon>
        <taxon>Vallitalea</taxon>
    </lineage>
</organism>
<dbReference type="GO" id="GO:0008483">
    <property type="term" value="F:transaminase activity"/>
    <property type="evidence" value="ECO:0007669"/>
    <property type="project" value="UniProtKB-KW"/>
</dbReference>
<dbReference type="AlphaFoldDB" id="A0A8J8MC77"/>
<dbReference type="GO" id="GO:0000271">
    <property type="term" value="P:polysaccharide biosynthetic process"/>
    <property type="evidence" value="ECO:0007669"/>
    <property type="project" value="TreeGrafter"/>
</dbReference>
<evidence type="ECO:0000256" key="1">
    <source>
        <dbReference type="PIRSR" id="PIRSR000390-1"/>
    </source>
</evidence>
<feature type="modified residue" description="N6-(pyridoxal phosphate)lysine" evidence="2">
    <location>
        <position position="185"/>
    </location>
</feature>
<reference evidence="4 5" key="1">
    <citation type="submission" date="2020-07" db="EMBL/GenBank/DDBJ databases">
        <title>Vallitalea guaymasensis genome.</title>
        <authorList>
            <person name="Postec A."/>
        </authorList>
    </citation>
    <scope>NUCLEOTIDE SEQUENCE [LARGE SCALE GENOMIC DNA]</scope>
    <source>
        <strain evidence="4 5">Ra1766G1</strain>
    </source>
</reference>
<dbReference type="Proteomes" id="UP000677305">
    <property type="component" value="Chromosome"/>
</dbReference>
<feature type="active site" description="Proton acceptor" evidence="1">
    <location>
        <position position="185"/>
    </location>
</feature>
<keyword evidence="4" id="KW-0032">Aminotransferase</keyword>
<keyword evidence="5" id="KW-1185">Reference proteome</keyword>
<dbReference type="PIRSF" id="PIRSF000390">
    <property type="entry name" value="PLP_StrS"/>
    <property type="match status" value="1"/>
</dbReference>
<dbReference type="InterPro" id="IPR015424">
    <property type="entry name" value="PyrdxlP-dep_Trfase"/>
</dbReference>
<keyword evidence="2 3" id="KW-0663">Pyridoxal phosphate</keyword>
<comment type="similarity">
    <text evidence="3">Belongs to the DegT/DnrJ/EryC1 family.</text>
</comment>
<proteinExistence type="inferred from homology"/>
<dbReference type="RefSeq" id="WP_212690422.1">
    <property type="nucleotide sequence ID" value="NZ_CP058561.1"/>
</dbReference>
<sequence length="381" mass="43869">MSIQLFVPTFRVEECLEEIKECLEKGWTGLGYKTIEFEKKWKEYTNLPNAHFINSATVGLHLAVKIFKSECKWEDGDEIISTPLTFISSNHAIAYENLKVVFADVDKYLCLDPVDVRKKITNKTKAIMYVGLGGNTGQYKEIVKICKEYNLKLILDAAHMSGTRLDGEIVGKEADVIIYSFQAVKNLPTADSGMICFKEEKYDELARKLAWLGINKDTYTRSLNKETYKWRYDVDYLGYKYHGNSIMASIALVQLRYLDMDNAYRRQLASWYDEAFKYHKNLIRPIPVAKGCECSRHLYIIEVNNRDELIIALNLNKIYPGVHYRDNTEYSMYSYGKGSCPNAHKLCTRILSLPMHMRLTKEDVNEISSKVIKLASSVKEG</sequence>
<dbReference type="GO" id="GO:0030170">
    <property type="term" value="F:pyridoxal phosphate binding"/>
    <property type="evidence" value="ECO:0007669"/>
    <property type="project" value="TreeGrafter"/>
</dbReference>
<name>A0A8J8MC77_9FIRM</name>
<dbReference type="InterPro" id="IPR000653">
    <property type="entry name" value="DegT/StrS_aminotransferase"/>
</dbReference>
<keyword evidence="4" id="KW-0808">Transferase</keyword>